<proteinExistence type="predicted"/>
<accession>A0ABC8T6X3</accession>
<dbReference type="EMBL" id="CAUOFW020003971">
    <property type="protein sequence ID" value="CAK9163224.1"/>
    <property type="molecule type" value="Genomic_DNA"/>
</dbReference>
<dbReference type="AlphaFoldDB" id="A0ABC8T6X3"/>
<protein>
    <submittedName>
        <fullName evidence="1">Uncharacterized protein</fullName>
    </submittedName>
</protein>
<dbReference type="Proteomes" id="UP001642360">
    <property type="component" value="Unassembled WGS sequence"/>
</dbReference>
<keyword evidence="2" id="KW-1185">Reference proteome</keyword>
<gene>
    <name evidence="1" type="ORF">ILEXP_LOCUS32260</name>
</gene>
<evidence type="ECO:0000313" key="2">
    <source>
        <dbReference type="Proteomes" id="UP001642360"/>
    </source>
</evidence>
<organism evidence="1 2">
    <name type="scientific">Ilex paraguariensis</name>
    <name type="common">yerba mate</name>
    <dbReference type="NCBI Taxonomy" id="185542"/>
    <lineage>
        <taxon>Eukaryota</taxon>
        <taxon>Viridiplantae</taxon>
        <taxon>Streptophyta</taxon>
        <taxon>Embryophyta</taxon>
        <taxon>Tracheophyta</taxon>
        <taxon>Spermatophyta</taxon>
        <taxon>Magnoliopsida</taxon>
        <taxon>eudicotyledons</taxon>
        <taxon>Gunneridae</taxon>
        <taxon>Pentapetalae</taxon>
        <taxon>asterids</taxon>
        <taxon>campanulids</taxon>
        <taxon>Aquifoliales</taxon>
        <taxon>Aquifoliaceae</taxon>
        <taxon>Ilex</taxon>
    </lineage>
</organism>
<sequence length="87" mass="10134">MHHLWRSKHATNVNCTTLWFEARDFRFGWMVSRKGGGRWGMLYEDSHDLNKTMQPPAIIPEKKRVSSTVGRVSKEQALHLILSKNNL</sequence>
<reference evidence="1 2" key="1">
    <citation type="submission" date="2024-02" db="EMBL/GenBank/DDBJ databases">
        <authorList>
            <person name="Vignale AGUSTIN F."/>
            <person name="Sosa J E."/>
            <person name="Modenutti C."/>
        </authorList>
    </citation>
    <scope>NUCLEOTIDE SEQUENCE [LARGE SCALE GENOMIC DNA]</scope>
</reference>
<evidence type="ECO:0000313" key="1">
    <source>
        <dbReference type="EMBL" id="CAK9163224.1"/>
    </source>
</evidence>
<name>A0ABC8T6X3_9AQUA</name>
<comment type="caution">
    <text evidence="1">The sequence shown here is derived from an EMBL/GenBank/DDBJ whole genome shotgun (WGS) entry which is preliminary data.</text>
</comment>